<dbReference type="Proteomes" id="UP001215598">
    <property type="component" value="Unassembled WGS sequence"/>
</dbReference>
<organism evidence="2 3">
    <name type="scientific">Mycena metata</name>
    <dbReference type="NCBI Taxonomy" id="1033252"/>
    <lineage>
        <taxon>Eukaryota</taxon>
        <taxon>Fungi</taxon>
        <taxon>Dikarya</taxon>
        <taxon>Basidiomycota</taxon>
        <taxon>Agaricomycotina</taxon>
        <taxon>Agaricomycetes</taxon>
        <taxon>Agaricomycetidae</taxon>
        <taxon>Agaricales</taxon>
        <taxon>Marasmiineae</taxon>
        <taxon>Mycenaceae</taxon>
        <taxon>Mycena</taxon>
    </lineage>
</organism>
<comment type="caution">
    <text evidence="2">The sequence shown here is derived from an EMBL/GenBank/DDBJ whole genome shotgun (WGS) entry which is preliminary data.</text>
</comment>
<dbReference type="SUPFAM" id="SSF55658">
    <property type="entry name" value="L9 N-domain-like"/>
    <property type="match status" value="2"/>
</dbReference>
<accession>A0AAD7JUD2</accession>
<protein>
    <recommendedName>
        <fullName evidence="1">Ribonuclease H1 N-terminal domain-containing protein</fullName>
    </recommendedName>
</protein>
<evidence type="ECO:0000259" key="1">
    <source>
        <dbReference type="Pfam" id="PF01693"/>
    </source>
</evidence>
<gene>
    <name evidence="2" type="ORF">B0H16DRAFT_1715384</name>
</gene>
<dbReference type="Gene3D" id="3.40.970.10">
    <property type="entry name" value="Ribonuclease H1, N-terminal domain"/>
    <property type="match status" value="1"/>
</dbReference>
<reference evidence="2" key="1">
    <citation type="submission" date="2023-03" db="EMBL/GenBank/DDBJ databases">
        <title>Massive genome expansion in bonnet fungi (Mycena s.s.) driven by repeated elements and novel gene families across ecological guilds.</title>
        <authorList>
            <consortium name="Lawrence Berkeley National Laboratory"/>
            <person name="Harder C.B."/>
            <person name="Miyauchi S."/>
            <person name="Viragh M."/>
            <person name="Kuo A."/>
            <person name="Thoen E."/>
            <person name="Andreopoulos B."/>
            <person name="Lu D."/>
            <person name="Skrede I."/>
            <person name="Drula E."/>
            <person name="Henrissat B."/>
            <person name="Morin E."/>
            <person name="Kohler A."/>
            <person name="Barry K."/>
            <person name="LaButti K."/>
            <person name="Morin E."/>
            <person name="Salamov A."/>
            <person name="Lipzen A."/>
            <person name="Mereny Z."/>
            <person name="Hegedus B."/>
            <person name="Baldrian P."/>
            <person name="Stursova M."/>
            <person name="Weitz H."/>
            <person name="Taylor A."/>
            <person name="Grigoriev I.V."/>
            <person name="Nagy L.G."/>
            <person name="Martin F."/>
            <person name="Kauserud H."/>
        </authorList>
    </citation>
    <scope>NUCLEOTIDE SEQUENCE</scope>
    <source>
        <strain evidence="2">CBHHK182m</strain>
    </source>
</reference>
<dbReference type="InterPro" id="IPR011320">
    <property type="entry name" value="RNase_H1_N"/>
</dbReference>
<dbReference type="AlphaFoldDB" id="A0AAD7JUD2"/>
<proteinExistence type="predicted"/>
<name>A0AAD7JUD2_9AGAR</name>
<feature type="domain" description="Ribonuclease H1 N-terminal" evidence="1">
    <location>
        <begin position="90"/>
        <end position="130"/>
    </location>
</feature>
<dbReference type="Pfam" id="PF01693">
    <property type="entry name" value="Cauli_VI"/>
    <property type="match status" value="2"/>
</dbReference>
<evidence type="ECO:0000313" key="2">
    <source>
        <dbReference type="EMBL" id="KAJ7770730.1"/>
    </source>
</evidence>
<dbReference type="EMBL" id="JARKIB010000016">
    <property type="protein sequence ID" value="KAJ7770730.1"/>
    <property type="molecule type" value="Genomic_DNA"/>
</dbReference>
<feature type="domain" description="Ribonuclease H1 N-terminal" evidence="1">
    <location>
        <begin position="186"/>
        <end position="225"/>
    </location>
</feature>
<dbReference type="InterPro" id="IPR037056">
    <property type="entry name" value="RNase_H1_N_sf"/>
</dbReference>
<keyword evidence="3" id="KW-1185">Reference proteome</keyword>
<evidence type="ECO:0000313" key="3">
    <source>
        <dbReference type="Proteomes" id="UP001215598"/>
    </source>
</evidence>
<sequence length="246" mass="26517">MSSPPPYPPSDFDQILQAISRLEIREQTPLSSPSAPTALYRYSSPARSGYTRDWDEAAEATQGVAQGHAARVVTPTTPTRRRRTSKKGGYAVFYGVAPGAYATWAEVLPLVNGISNSLYQGYASLPAARAAFDYAVQRSWTRVCGAPNRPPPATAAIPRLPQPVGLLDGPNPLHGGDGAAQRGNRWYVVYSGITPGVYQSSLECSLNTLGLSCPVFDSWDSKAVAIAKFQQAVAEERVHVRQPPYP</sequence>
<dbReference type="InterPro" id="IPR009027">
    <property type="entry name" value="Ribosomal_bL9/RNase_H1_N"/>
</dbReference>